<dbReference type="InterPro" id="IPR023136">
    <property type="entry name" value="Api92-like_dom_sf"/>
</dbReference>
<dbReference type="OrthoDB" id="7992117at2"/>
<dbReference type="AlphaFoldDB" id="A0A3N4MN66"/>
<evidence type="ECO:0000259" key="1">
    <source>
        <dbReference type="Pfam" id="PF18406"/>
    </source>
</evidence>
<dbReference type="InterPro" id="IPR041329">
    <property type="entry name" value="YubB_C"/>
</dbReference>
<proteinExistence type="predicted"/>
<name>A0A3N4MN66_9NEIS</name>
<keyword evidence="3" id="KW-1185">Reference proteome</keyword>
<organism evidence="2 3">
    <name type="scientific">Neisseria weixii</name>
    <dbReference type="NCBI Taxonomy" id="1853276"/>
    <lineage>
        <taxon>Bacteria</taxon>
        <taxon>Pseudomonadati</taxon>
        <taxon>Pseudomonadota</taxon>
        <taxon>Betaproteobacteria</taxon>
        <taxon>Neisseriales</taxon>
        <taxon>Neisseriaceae</taxon>
        <taxon>Neisseria</taxon>
    </lineage>
</organism>
<dbReference type="Gene3D" id="3.30.70.1270">
    <property type="entry name" value="Api92-like domains"/>
    <property type="match status" value="1"/>
</dbReference>
<evidence type="ECO:0000313" key="2">
    <source>
        <dbReference type="EMBL" id="RPD83106.1"/>
    </source>
</evidence>
<evidence type="ECO:0000313" key="3">
    <source>
        <dbReference type="Proteomes" id="UP000272412"/>
    </source>
</evidence>
<sequence length="252" mass="28622">MPNHVTNIMTVNGPAEAVAELKAAWFRAGIPDQKSSPELPDMVVDFNALLPQPEGMDIEHGSMSSSAEDWLTMKDDWLLSDEAFGKIWLASRLKQHFETLVDWQTDTVGRLKERVLSTPGSLEKIGLDRPYLEQIQRNIAVYGCPTWYEWCNRHWGTKWNAYHQHLNEWSDTSFSVTFDTAWSPPEPLFEILADAFPSVEMMVRYIDEGGGFAGTFTASDGLLEDLPCEDSDFKAFAAEHFGWTFDDDDDDE</sequence>
<feature type="domain" description="YubB ferredoxin-like" evidence="1">
    <location>
        <begin position="158"/>
        <end position="237"/>
    </location>
</feature>
<dbReference type="EMBL" id="RPFL01000079">
    <property type="protein sequence ID" value="RPD83106.1"/>
    <property type="molecule type" value="Genomic_DNA"/>
</dbReference>
<gene>
    <name evidence="2" type="ORF">EGK74_13470</name>
</gene>
<protein>
    <recommendedName>
        <fullName evidence="1">YubB ferredoxin-like domain-containing protein</fullName>
    </recommendedName>
</protein>
<dbReference type="Pfam" id="PF18406">
    <property type="entry name" value="DUF1281_C"/>
    <property type="match status" value="1"/>
</dbReference>
<comment type="caution">
    <text evidence="2">The sequence shown here is derived from an EMBL/GenBank/DDBJ whole genome shotgun (WGS) entry which is preliminary data.</text>
</comment>
<dbReference type="RefSeq" id="WP_123805066.1">
    <property type="nucleotide sequence ID" value="NZ_RPFL01000079.1"/>
</dbReference>
<dbReference type="Proteomes" id="UP000272412">
    <property type="component" value="Unassembled WGS sequence"/>
</dbReference>
<dbReference type="Gene3D" id="1.10.3530.10">
    <property type="entry name" value="Api92-like"/>
    <property type="match status" value="1"/>
</dbReference>
<dbReference type="SUPFAM" id="SSF160940">
    <property type="entry name" value="Api92-like"/>
    <property type="match status" value="1"/>
</dbReference>
<reference evidence="2 3" key="1">
    <citation type="submission" date="2018-11" db="EMBL/GenBank/DDBJ databases">
        <title>Neisseria weixii sp. nov. isolated from the rectal contents of plateau pika (Ochotona cruzoniae).</title>
        <authorList>
            <person name="Zhang G."/>
        </authorList>
    </citation>
    <scope>NUCLEOTIDE SEQUENCE [LARGE SCALE GENOMIC DNA]</scope>
    <source>
        <strain evidence="2 3">10009</strain>
    </source>
</reference>
<accession>A0A3N4MN66</accession>